<evidence type="ECO:0000256" key="5">
    <source>
        <dbReference type="ARBA" id="ARBA00022833"/>
    </source>
</evidence>
<keyword evidence="7" id="KW-0732">Signal</keyword>
<keyword evidence="3" id="KW-0479">Metal-binding</keyword>
<dbReference type="InterPro" id="IPR050843">
    <property type="entry name" value="Glycosyl_Hydrlase_38"/>
</dbReference>
<dbReference type="CDD" id="cd00451">
    <property type="entry name" value="GH38N_AMII_euk"/>
    <property type="match status" value="1"/>
</dbReference>
<reference evidence="9" key="1">
    <citation type="submission" date="2023-07" db="EMBL/GenBank/DDBJ databases">
        <authorList>
            <consortium name="AG Swart"/>
            <person name="Singh M."/>
            <person name="Singh A."/>
            <person name="Seah K."/>
            <person name="Emmerich C."/>
        </authorList>
    </citation>
    <scope>NUCLEOTIDE SEQUENCE</scope>
    <source>
        <strain evidence="9">DP1</strain>
    </source>
</reference>
<comment type="similarity">
    <text evidence="2">Belongs to the glycosyl hydrolase 38 family.</text>
</comment>
<dbReference type="InterPro" id="IPR000602">
    <property type="entry name" value="Glyco_hydro_38_N"/>
</dbReference>
<comment type="caution">
    <text evidence="9">The sequence shown here is derived from an EMBL/GenBank/DDBJ whole genome shotgun (WGS) entry which is preliminary data.</text>
</comment>
<dbReference type="AlphaFoldDB" id="A0AAD2CY84"/>
<dbReference type="SUPFAM" id="SSF74650">
    <property type="entry name" value="Galactose mutarotase-like"/>
    <property type="match status" value="1"/>
</dbReference>
<dbReference type="SUPFAM" id="SSF88713">
    <property type="entry name" value="Glycoside hydrolase/deacetylase"/>
    <property type="match status" value="1"/>
</dbReference>
<feature type="chain" id="PRO_5041995483" description="Glycoside hydrolase family 38 central domain-containing protein" evidence="7">
    <location>
        <begin position="22"/>
        <end position="1092"/>
    </location>
</feature>
<sequence length="1092" mass="127114">MEKWSLLFTLTLLFLCISCHDRNLTVHLVPHSHNDAGWLKSFEEYYQETTKHILTNVMNLLEREPNKVFNWADIAFFHRWWIDQTPEMKNLVRNLVKKNRFVFIGGGWVMSDEALPSYKENMLQMRLGLDFLQDTFGVRPNIGWQIDPFGSSAATVAVLYKLGFDGFVGNRMSQNFKDKMASEDGFNFYWQGHQVSKNKDDTVLFTHILQKHYGLQLPNVWNEGLFLGKSMTRMSDYVYDREISPAIKAIQNISNHTEKDFHTMVTAGDDFMFTNADRVFSKFDELIKSIEKKGDNNGFNTKAKYDTMCGYFEGLHSMNLSYGVFKGDFLPYEERFPNWEDFWTGYYSTRLHMKRMIRHVFNDIQSTKTLLAIRATHHENNSIRFGGPFSFNVDKVQEKITDAERKWGIMMHHDAITGTHTVHTEPSYYRILHEALNYLHSARNLIDEFIAKKIPSSTIDFLNNIVGNLTNPKITHNTIVNPSGYYRIQIVNITVPIPENEDRYILYVQERETLTPITSSYYADIYELNTATSNLVKTRKIFFKLPMHALSDKQVYIFQTSDANDCVGKNFHCATKVEAEKVQGRPQMINQDIKLNFSADGALERFEYMSRRIAEYFSEDVTYHDMIRNTRSGLYIFNPRNTKVKVPFSNTEMYRYRISGLIDVLQVYRHSSEDRLLKTYIVNQDGCPNLRKQFFMEIQFETKRMAEVSFSLKKVPKSSSGEYKSYADDSMRLIERPIFDKSSKIPHTNLAELEGYYTYSCVHGGLIREMDKNSPDGNTDIFFGWANSNPIGCTFSDKSEVSFMIFRNIANSDNKGVNDRLVDRHITSTAFQFYIEKSVDGALFHKVRANTKINEPYGIFTKNIYKTKFDSLAVSSNLGADFLNLNGEHQISNTFGDIDIVDLKLMRHKILETFNDYELAIVLRNRYNGHIPITRGSKDHNEGLFKNEFIDTLKSEPKTIYRNNYDKSKQVLDEERYSLASLEDELRKSNHEPRGFHGLEPYELAEFRIVRSSTLEALDIKKKETSNDTGGSGGRNLNCSTFEYLSRHHKVVNYFHKYIRSILFILGKNPSIHRRYIWNKEAQRCQEQEKSC</sequence>
<evidence type="ECO:0000256" key="7">
    <source>
        <dbReference type="SAM" id="SignalP"/>
    </source>
</evidence>
<evidence type="ECO:0000313" key="10">
    <source>
        <dbReference type="Proteomes" id="UP001295684"/>
    </source>
</evidence>
<dbReference type="InterPro" id="IPR011330">
    <property type="entry name" value="Glyco_hydro/deAcase_b/a-brl"/>
</dbReference>
<dbReference type="InterPro" id="IPR011013">
    <property type="entry name" value="Gal_mutarotase_sf_dom"/>
</dbReference>
<dbReference type="PANTHER" id="PTHR11607:SF3">
    <property type="entry name" value="LYSOSOMAL ALPHA-MANNOSIDASE"/>
    <property type="match status" value="1"/>
</dbReference>
<dbReference type="PANTHER" id="PTHR11607">
    <property type="entry name" value="ALPHA-MANNOSIDASE"/>
    <property type="match status" value="1"/>
</dbReference>
<dbReference type="GO" id="GO:0005764">
    <property type="term" value="C:lysosome"/>
    <property type="evidence" value="ECO:0007669"/>
    <property type="project" value="TreeGrafter"/>
</dbReference>
<evidence type="ECO:0000259" key="8">
    <source>
        <dbReference type="SMART" id="SM00872"/>
    </source>
</evidence>
<dbReference type="InterPro" id="IPR027291">
    <property type="entry name" value="Glyco_hydro_38_N_sf"/>
</dbReference>
<accession>A0AAD2CY84</accession>
<evidence type="ECO:0000313" key="9">
    <source>
        <dbReference type="EMBL" id="CAI2374255.1"/>
    </source>
</evidence>
<dbReference type="Gene3D" id="2.70.98.30">
    <property type="entry name" value="Golgi alpha-mannosidase II, domain 4"/>
    <property type="match status" value="1"/>
</dbReference>
<dbReference type="Gene3D" id="3.20.110.10">
    <property type="entry name" value="Glycoside hydrolase 38, N terminal domain"/>
    <property type="match status" value="1"/>
</dbReference>
<dbReference type="InterPro" id="IPR037094">
    <property type="entry name" value="Glyco_hydro_38_cen_sf"/>
</dbReference>
<dbReference type="SUPFAM" id="SSF88688">
    <property type="entry name" value="Families 57/38 glycoside transferase middle domain"/>
    <property type="match status" value="1"/>
</dbReference>
<dbReference type="Pfam" id="PF09261">
    <property type="entry name" value="Alpha-mann_mid"/>
    <property type="match status" value="1"/>
</dbReference>
<dbReference type="GO" id="GO:0004559">
    <property type="term" value="F:alpha-mannosidase activity"/>
    <property type="evidence" value="ECO:0007669"/>
    <property type="project" value="InterPro"/>
</dbReference>
<dbReference type="GO" id="GO:0030246">
    <property type="term" value="F:carbohydrate binding"/>
    <property type="evidence" value="ECO:0007669"/>
    <property type="project" value="InterPro"/>
</dbReference>
<feature type="domain" description="Glycoside hydrolase family 38 central" evidence="8">
    <location>
        <begin position="341"/>
        <end position="432"/>
    </location>
</feature>
<comment type="cofactor">
    <cofactor evidence="1">
        <name>Zn(2+)</name>
        <dbReference type="ChEBI" id="CHEBI:29105"/>
    </cofactor>
</comment>
<evidence type="ECO:0000256" key="2">
    <source>
        <dbReference type="ARBA" id="ARBA00009792"/>
    </source>
</evidence>
<dbReference type="SMART" id="SM00872">
    <property type="entry name" value="Alpha-mann_mid"/>
    <property type="match status" value="1"/>
</dbReference>
<evidence type="ECO:0000256" key="4">
    <source>
        <dbReference type="ARBA" id="ARBA00022801"/>
    </source>
</evidence>
<feature type="signal peptide" evidence="7">
    <location>
        <begin position="1"/>
        <end position="21"/>
    </location>
</feature>
<evidence type="ECO:0000256" key="3">
    <source>
        <dbReference type="ARBA" id="ARBA00022723"/>
    </source>
</evidence>
<dbReference type="GO" id="GO:0046872">
    <property type="term" value="F:metal ion binding"/>
    <property type="evidence" value="ECO:0007669"/>
    <property type="project" value="UniProtKB-KW"/>
</dbReference>
<organism evidence="9 10">
    <name type="scientific">Euplotes crassus</name>
    <dbReference type="NCBI Taxonomy" id="5936"/>
    <lineage>
        <taxon>Eukaryota</taxon>
        <taxon>Sar</taxon>
        <taxon>Alveolata</taxon>
        <taxon>Ciliophora</taxon>
        <taxon>Intramacronucleata</taxon>
        <taxon>Spirotrichea</taxon>
        <taxon>Hypotrichia</taxon>
        <taxon>Euplotida</taxon>
        <taxon>Euplotidae</taxon>
        <taxon>Moneuplotes</taxon>
    </lineage>
</organism>
<gene>
    <name evidence="9" type="ORF">ECRASSUSDP1_LOCUS15607</name>
</gene>
<dbReference type="Proteomes" id="UP001295684">
    <property type="component" value="Unassembled WGS sequence"/>
</dbReference>
<dbReference type="InterPro" id="IPR015341">
    <property type="entry name" value="Glyco_hydro_38_cen"/>
</dbReference>
<dbReference type="InterPro" id="IPR028995">
    <property type="entry name" value="Glyco_hydro_57/38_cen_sf"/>
</dbReference>
<keyword evidence="6" id="KW-0326">Glycosidase</keyword>
<dbReference type="GO" id="GO:0006013">
    <property type="term" value="P:mannose metabolic process"/>
    <property type="evidence" value="ECO:0007669"/>
    <property type="project" value="InterPro"/>
</dbReference>
<dbReference type="Pfam" id="PF01074">
    <property type="entry name" value="Glyco_hydro_38N"/>
    <property type="match status" value="1"/>
</dbReference>
<proteinExistence type="inferred from homology"/>
<dbReference type="Gene3D" id="1.20.1270.50">
    <property type="entry name" value="Glycoside hydrolase family 38, central domain"/>
    <property type="match status" value="1"/>
</dbReference>
<evidence type="ECO:0000256" key="1">
    <source>
        <dbReference type="ARBA" id="ARBA00001947"/>
    </source>
</evidence>
<dbReference type="EMBL" id="CAMPGE010015643">
    <property type="protein sequence ID" value="CAI2374255.1"/>
    <property type="molecule type" value="Genomic_DNA"/>
</dbReference>
<keyword evidence="5" id="KW-0862">Zinc</keyword>
<evidence type="ECO:0000256" key="6">
    <source>
        <dbReference type="ARBA" id="ARBA00023295"/>
    </source>
</evidence>
<keyword evidence="4" id="KW-0378">Hydrolase</keyword>
<name>A0AAD2CY84_EUPCR</name>
<protein>
    <recommendedName>
        <fullName evidence="8">Glycoside hydrolase family 38 central domain-containing protein</fullName>
    </recommendedName>
</protein>
<keyword evidence="10" id="KW-1185">Reference proteome</keyword>